<dbReference type="RefSeq" id="WP_274150417.1">
    <property type="nucleotide sequence ID" value="NZ_CP117811.1"/>
</dbReference>
<sequence length="116" mass="14000">MKINRKPVNARLGDKDLFYAPSGKFVIYEYTAEMMGEPDLTPKEYIFDTYEESIYFIEIECKGNFCNHIVLDDEQEVIQFPEDWINLKKLYYPYREIKKKYSFLSQIKAKWNTKKN</sequence>
<organism evidence="1 2">
    <name type="scientific">Lentisphaera profundi</name>
    <dbReference type="NCBI Taxonomy" id="1658616"/>
    <lineage>
        <taxon>Bacteria</taxon>
        <taxon>Pseudomonadati</taxon>
        <taxon>Lentisphaerota</taxon>
        <taxon>Lentisphaeria</taxon>
        <taxon>Lentisphaerales</taxon>
        <taxon>Lentisphaeraceae</taxon>
        <taxon>Lentisphaera</taxon>
    </lineage>
</organism>
<dbReference type="EMBL" id="CP117811">
    <property type="protein sequence ID" value="WDE96350.1"/>
    <property type="molecule type" value="Genomic_DNA"/>
</dbReference>
<evidence type="ECO:0000313" key="2">
    <source>
        <dbReference type="Proteomes" id="UP001214250"/>
    </source>
</evidence>
<name>A0ABY7VQ83_9BACT</name>
<keyword evidence="2" id="KW-1185">Reference proteome</keyword>
<reference evidence="1 2" key="1">
    <citation type="submission" date="2023-02" db="EMBL/GenBank/DDBJ databases">
        <title>Genome sequence of Lentisphaera profundi SAORIC-696.</title>
        <authorList>
            <person name="Kim e."/>
            <person name="Cho J.-C."/>
            <person name="Choi A."/>
            <person name="Kang I."/>
        </authorList>
    </citation>
    <scope>NUCLEOTIDE SEQUENCE [LARGE SCALE GENOMIC DNA]</scope>
    <source>
        <strain evidence="1 2">SAORIC-696</strain>
    </source>
</reference>
<gene>
    <name evidence="1" type="ORF">PQO03_11580</name>
</gene>
<dbReference type="Proteomes" id="UP001214250">
    <property type="component" value="Chromosome 1"/>
</dbReference>
<accession>A0ABY7VQ83</accession>
<proteinExistence type="predicted"/>
<protein>
    <submittedName>
        <fullName evidence="1">Uncharacterized protein</fullName>
    </submittedName>
</protein>
<evidence type="ECO:0000313" key="1">
    <source>
        <dbReference type="EMBL" id="WDE96350.1"/>
    </source>
</evidence>